<dbReference type="GO" id="GO:0005975">
    <property type="term" value="P:carbohydrate metabolic process"/>
    <property type="evidence" value="ECO:0007669"/>
    <property type="project" value="InterPro"/>
</dbReference>
<evidence type="ECO:0000313" key="6">
    <source>
        <dbReference type="Proteomes" id="UP000824469"/>
    </source>
</evidence>
<organism evidence="5 6">
    <name type="scientific">Taxus chinensis</name>
    <name type="common">Chinese yew</name>
    <name type="synonym">Taxus wallichiana var. chinensis</name>
    <dbReference type="NCBI Taxonomy" id="29808"/>
    <lineage>
        <taxon>Eukaryota</taxon>
        <taxon>Viridiplantae</taxon>
        <taxon>Streptophyta</taxon>
        <taxon>Embryophyta</taxon>
        <taxon>Tracheophyta</taxon>
        <taxon>Spermatophyta</taxon>
        <taxon>Pinopsida</taxon>
        <taxon>Pinidae</taxon>
        <taxon>Conifers II</taxon>
        <taxon>Cupressales</taxon>
        <taxon>Taxaceae</taxon>
        <taxon>Taxus</taxon>
    </lineage>
</organism>
<keyword evidence="3" id="KW-0326">Glycosidase</keyword>
<dbReference type="EMBL" id="JAHRHJ020000001">
    <property type="protein sequence ID" value="KAH9330347.1"/>
    <property type="molecule type" value="Genomic_DNA"/>
</dbReference>
<evidence type="ECO:0000256" key="1">
    <source>
        <dbReference type="ARBA" id="ARBA00010838"/>
    </source>
</evidence>
<dbReference type="AlphaFoldDB" id="A0AA38GYQ1"/>
<name>A0AA38GYQ1_TAXCH</name>
<proteinExistence type="inferred from homology"/>
<dbReference type="InterPro" id="IPR017853">
    <property type="entry name" value="GH"/>
</dbReference>
<dbReference type="OMA" id="KARYNDQ"/>
<comment type="caution">
    <text evidence="5">The sequence shown here is derived from an EMBL/GenBank/DDBJ whole genome shotgun (WGS) entry which is preliminary data.</text>
</comment>
<dbReference type="InterPro" id="IPR001360">
    <property type="entry name" value="Glyco_hydro_1"/>
</dbReference>
<protein>
    <recommendedName>
        <fullName evidence="7">Beta-glucosidase</fullName>
    </recommendedName>
</protein>
<comment type="similarity">
    <text evidence="1 4">Belongs to the glycosyl hydrolase 1 family.</text>
</comment>
<dbReference type="Gene3D" id="3.20.20.80">
    <property type="entry name" value="Glycosidases"/>
    <property type="match status" value="1"/>
</dbReference>
<accession>A0AA38GYQ1</accession>
<evidence type="ECO:0008006" key="7">
    <source>
        <dbReference type="Google" id="ProtNLM"/>
    </source>
</evidence>
<gene>
    <name evidence="5" type="ORF">KI387_002455</name>
</gene>
<evidence type="ECO:0000256" key="3">
    <source>
        <dbReference type="ARBA" id="ARBA00023295"/>
    </source>
</evidence>
<dbReference type="SUPFAM" id="SSF51445">
    <property type="entry name" value="(Trans)glycosidases"/>
    <property type="match status" value="1"/>
</dbReference>
<evidence type="ECO:0000256" key="2">
    <source>
        <dbReference type="ARBA" id="ARBA00022801"/>
    </source>
</evidence>
<dbReference type="Proteomes" id="UP000824469">
    <property type="component" value="Unassembled WGS sequence"/>
</dbReference>
<dbReference type="Pfam" id="PF00232">
    <property type="entry name" value="Glyco_hydro_1"/>
    <property type="match status" value="1"/>
</dbReference>
<feature type="non-terminal residue" evidence="5">
    <location>
        <position position="164"/>
    </location>
</feature>
<evidence type="ECO:0000313" key="5">
    <source>
        <dbReference type="EMBL" id="KAH9330347.1"/>
    </source>
</evidence>
<keyword evidence="6" id="KW-1185">Reference proteome</keyword>
<dbReference type="PANTHER" id="PTHR10353:SF137">
    <property type="entry name" value="MYROSINASE 3-RELATED"/>
    <property type="match status" value="1"/>
</dbReference>
<reference evidence="5 6" key="1">
    <citation type="journal article" date="2021" name="Nat. Plants">
        <title>The Taxus genome provides insights into paclitaxel biosynthesis.</title>
        <authorList>
            <person name="Xiong X."/>
            <person name="Gou J."/>
            <person name="Liao Q."/>
            <person name="Li Y."/>
            <person name="Zhou Q."/>
            <person name="Bi G."/>
            <person name="Li C."/>
            <person name="Du R."/>
            <person name="Wang X."/>
            <person name="Sun T."/>
            <person name="Guo L."/>
            <person name="Liang H."/>
            <person name="Lu P."/>
            <person name="Wu Y."/>
            <person name="Zhang Z."/>
            <person name="Ro D.K."/>
            <person name="Shang Y."/>
            <person name="Huang S."/>
            <person name="Yan J."/>
        </authorList>
    </citation>
    <scope>NUCLEOTIDE SEQUENCE [LARGE SCALE GENOMIC DNA]</scope>
    <source>
        <strain evidence="5">Ta-2019</strain>
    </source>
</reference>
<sequence length="164" mass="18844">MNGYSISEKAEGIHRRHTGHTLVCPLFEFFHQPESHSTVLDFYLGWWLDPLTYGEYPTTMRTHVGDRLPYFTKEESELVKGSFDFLGMNYYTAMYAINNNATPSAQPIDFNDDTRVNLTSVKNGVLIGPQAGSTWLHVYPRGIRALLNFIKVRYNNPTIYITEN</sequence>
<keyword evidence="2" id="KW-0378">Hydrolase</keyword>
<dbReference type="PANTHER" id="PTHR10353">
    <property type="entry name" value="GLYCOSYL HYDROLASE"/>
    <property type="match status" value="1"/>
</dbReference>
<dbReference type="GO" id="GO:0008422">
    <property type="term" value="F:beta-glucosidase activity"/>
    <property type="evidence" value="ECO:0007669"/>
    <property type="project" value="TreeGrafter"/>
</dbReference>
<evidence type="ECO:0000256" key="4">
    <source>
        <dbReference type="RuleBase" id="RU003690"/>
    </source>
</evidence>